<dbReference type="InterPro" id="IPR036663">
    <property type="entry name" value="Fumarylacetoacetase_C_sf"/>
</dbReference>
<evidence type="ECO:0000259" key="3">
    <source>
        <dbReference type="Pfam" id="PF01557"/>
    </source>
</evidence>
<reference evidence="5" key="1">
    <citation type="journal article" date="2018" name="Nat. Microbiol.">
        <title>Leveraging single-cell genomics to expand the fungal tree of life.</title>
        <authorList>
            <person name="Ahrendt S.R."/>
            <person name="Quandt C.A."/>
            <person name="Ciobanu D."/>
            <person name="Clum A."/>
            <person name="Salamov A."/>
            <person name="Andreopoulos B."/>
            <person name="Cheng J.F."/>
            <person name="Woyke T."/>
            <person name="Pelin A."/>
            <person name="Henrissat B."/>
            <person name="Reynolds N.K."/>
            <person name="Benny G.L."/>
            <person name="Smith M.E."/>
            <person name="James T.Y."/>
            <person name="Grigoriev I.V."/>
        </authorList>
    </citation>
    <scope>NUCLEOTIDE SEQUENCE [LARGE SCALE GENOMIC DNA]</scope>
</reference>
<evidence type="ECO:0000256" key="1">
    <source>
        <dbReference type="ARBA" id="ARBA00010211"/>
    </source>
</evidence>
<dbReference type="InterPro" id="IPR011234">
    <property type="entry name" value="Fumarylacetoacetase-like_C"/>
</dbReference>
<evidence type="ECO:0000313" key="5">
    <source>
        <dbReference type="Proteomes" id="UP000269721"/>
    </source>
</evidence>
<protein>
    <recommendedName>
        <fullName evidence="3">Fumarylacetoacetase-like C-terminal domain-containing protein</fullName>
    </recommendedName>
</protein>
<organism evidence="4 5">
    <name type="scientific">Blyttiomyces helicus</name>
    <dbReference type="NCBI Taxonomy" id="388810"/>
    <lineage>
        <taxon>Eukaryota</taxon>
        <taxon>Fungi</taxon>
        <taxon>Fungi incertae sedis</taxon>
        <taxon>Chytridiomycota</taxon>
        <taxon>Chytridiomycota incertae sedis</taxon>
        <taxon>Chytridiomycetes</taxon>
        <taxon>Chytridiomycetes incertae sedis</taxon>
        <taxon>Blyttiomyces</taxon>
    </lineage>
</organism>
<dbReference type="Pfam" id="PF01557">
    <property type="entry name" value="FAA_hydrolase"/>
    <property type="match status" value="1"/>
</dbReference>
<dbReference type="FunFam" id="3.90.850.10:FF:000002">
    <property type="entry name" value="2-hydroxyhepta-2,4-diene-1,7-dioate isomerase"/>
    <property type="match status" value="1"/>
</dbReference>
<dbReference type="GO" id="GO:0018773">
    <property type="term" value="F:acetylpyruvate hydrolase activity"/>
    <property type="evidence" value="ECO:0007669"/>
    <property type="project" value="TreeGrafter"/>
</dbReference>
<keyword evidence="2" id="KW-0479">Metal-binding</keyword>
<dbReference type="GO" id="GO:0046872">
    <property type="term" value="F:metal ion binding"/>
    <property type="evidence" value="ECO:0007669"/>
    <property type="project" value="UniProtKB-KW"/>
</dbReference>
<dbReference type="OrthoDB" id="74910at2759"/>
<evidence type="ECO:0000313" key="4">
    <source>
        <dbReference type="EMBL" id="RKO85895.1"/>
    </source>
</evidence>
<feature type="domain" description="Fumarylacetoacetase-like C-terminal" evidence="3">
    <location>
        <begin position="4"/>
        <end position="209"/>
    </location>
</feature>
<dbReference type="AlphaFoldDB" id="A0A4P9W3M3"/>
<keyword evidence="5" id="KW-1185">Reference proteome</keyword>
<feature type="non-terminal residue" evidence="4">
    <location>
        <position position="1"/>
    </location>
</feature>
<evidence type="ECO:0000256" key="2">
    <source>
        <dbReference type="ARBA" id="ARBA00022723"/>
    </source>
</evidence>
<dbReference type="EMBL" id="KZ998642">
    <property type="protein sequence ID" value="RKO85895.1"/>
    <property type="molecule type" value="Genomic_DNA"/>
</dbReference>
<sequence>VPIILGIGLNYLAHARELKKTPPTHPPLFTKPRNAVQDPFSAIRIPPVAKDAHVDYEAELAVVVGRDCLDATRENALDYVLGYTCANDITSRWWQEAVGQWTFSKSFDTFCPLGPTLVSPALIPNPNALSISLTLNGAQMQDSTTRDMVHDVPALIAFLSQGTTIEAGTVILTGTPPGVGVVRSPPVFLRDGDEVEVTIEKIGTLRNKVEVC</sequence>
<proteinExistence type="inferred from homology"/>
<dbReference type="Proteomes" id="UP000269721">
    <property type="component" value="Unassembled WGS sequence"/>
</dbReference>
<dbReference type="PANTHER" id="PTHR11820">
    <property type="entry name" value="ACYLPYRUVASE"/>
    <property type="match status" value="1"/>
</dbReference>
<dbReference type="GO" id="GO:0050163">
    <property type="term" value="F:oxaloacetate tautomerase activity"/>
    <property type="evidence" value="ECO:0007669"/>
    <property type="project" value="UniProtKB-ARBA"/>
</dbReference>
<accession>A0A4P9W3M3</accession>
<gene>
    <name evidence="4" type="ORF">BDK51DRAFT_22230</name>
</gene>
<name>A0A4P9W3M3_9FUNG</name>
<dbReference type="SUPFAM" id="SSF56529">
    <property type="entry name" value="FAH"/>
    <property type="match status" value="1"/>
</dbReference>
<dbReference type="Gene3D" id="3.90.850.10">
    <property type="entry name" value="Fumarylacetoacetase-like, C-terminal domain"/>
    <property type="match status" value="1"/>
</dbReference>
<dbReference type="PANTHER" id="PTHR11820:SF7">
    <property type="entry name" value="ACYLPYRUVASE FAHD1, MITOCHONDRIAL"/>
    <property type="match status" value="1"/>
</dbReference>
<dbReference type="GO" id="GO:0006107">
    <property type="term" value="P:oxaloacetate metabolic process"/>
    <property type="evidence" value="ECO:0007669"/>
    <property type="project" value="UniProtKB-ARBA"/>
</dbReference>
<comment type="similarity">
    <text evidence="1">Belongs to the FAH family.</text>
</comment>